<evidence type="ECO:0000313" key="3">
    <source>
        <dbReference type="Proteomes" id="UP000672032"/>
    </source>
</evidence>
<gene>
    <name evidence="2" type="ORF">DSL72_006577</name>
</gene>
<sequence>MAHEKLQFGVYEDGVDNRPPFHMYADLDCNCGDLWSLCQKGCTAPAPGSIPCPGCSHCSNLIPGALRQESTISTGDVPVHPTKPAAMSDTLFQISSNDKGFPSVGSEEVALDRTTDATILVSQPHHNHQSPTSEQNQFHTSATTTPVRSTFQPSLINESSASTGGQDLYHSPTRDLVDQQRRSRVSQPVLKTCQPSHHSKSPSLTGSQDSLIPASATRKLVGQQRDHRASQPAVKTHAEKLRAALACPVDELSQVKAQPQTKTPLKKKMGSLWRKIQARGNDEVNTRMGILSLPNRKNLKILQLHVITS</sequence>
<organism evidence="2 3">
    <name type="scientific">Monilinia vaccinii-corymbosi</name>
    <dbReference type="NCBI Taxonomy" id="61207"/>
    <lineage>
        <taxon>Eukaryota</taxon>
        <taxon>Fungi</taxon>
        <taxon>Dikarya</taxon>
        <taxon>Ascomycota</taxon>
        <taxon>Pezizomycotina</taxon>
        <taxon>Leotiomycetes</taxon>
        <taxon>Helotiales</taxon>
        <taxon>Sclerotiniaceae</taxon>
        <taxon>Monilinia</taxon>
    </lineage>
</organism>
<keyword evidence="3" id="KW-1185">Reference proteome</keyword>
<feature type="compositionally biased region" description="Polar residues" evidence="1">
    <location>
        <begin position="129"/>
        <end position="165"/>
    </location>
</feature>
<dbReference type="EMBL" id="CP063411">
    <property type="protein sequence ID" value="QSZ36696.1"/>
    <property type="molecule type" value="Genomic_DNA"/>
</dbReference>
<protein>
    <submittedName>
        <fullName evidence="2">Uncharacterized protein</fullName>
    </submittedName>
</protein>
<feature type="region of interest" description="Disordered" evidence="1">
    <location>
        <begin position="123"/>
        <end position="210"/>
    </location>
</feature>
<evidence type="ECO:0000313" key="2">
    <source>
        <dbReference type="EMBL" id="QSZ36696.1"/>
    </source>
</evidence>
<feature type="compositionally biased region" description="Polar residues" evidence="1">
    <location>
        <begin position="193"/>
        <end position="210"/>
    </location>
</feature>
<feature type="compositionally biased region" description="Basic and acidic residues" evidence="1">
    <location>
        <begin position="172"/>
        <end position="181"/>
    </location>
</feature>
<reference evidence="2" key="1">
    <citation type="submission" date="2020-10" db="EMBL/GenBank/DDBJ databases">
        <title>Genome Sequence of Monilinia vaccinii-corymbosi Sheds Light on Mummy Berry Disease Infection of Blueberry and Mating Type.</title>
        <authorList>
            <person name="Yow A.G."/>
            <person name="Zhang Y."/>
            <person name="Bansal K."/>
            <person name="Eacker S.M."/>
            <person name="Sullivan S."/>
            <person name="Liachko I."/>
            <person name="Cubeta M.A."/>
            <person name="Rollins J.A."/>
            <person name="Ashrafi H."/>
        </authorList>
    </citation>
    <scope>NUCLEOTIDE SEQUENCE</scope>
    <source>
        <strain evidence="2">RL-1</strain>
    </source>
</reference>
<dbReference type="Proteomes" id="UP000672032">
    <property type="component" value="Chromosome 7"/>
</dbReference>
<accession>A0A8A3PPE9</accession>
<proteinExistence type="predicted"/>
<dbReference type="AlphaFoldDB" id="A0A8A3PPE9"/>
<evidence type="ECO:0000256" key="1">
    <source>
        <dbReference type="SAM" id="MobiDB-lite"/>
    </source>
</evidence>
<name>A0A8A3PPE9_9HELO</name>
<dbReference type="OrthoDB" id="3494591at2759"/>